<evidence type="ECO:0000256" key="5">
    <source>
        <dbReference type="SAM" id="MobiDB-lite"/>
    </source>
</evidence>
<reference evidence="8" key="2">
    <citation type="submission" date="2021-08" db="EMBL/GenBank/DDBJ databases">
        <authorList>
            <person name="Gostincar C."/>
            <person name="Sun X."/>
            <person name="Song Z."/>
            <person name="Gunde-Cimerman N."/>
        </authorList>
    </citation>
    <scope>NUCLEOTIDE SEQUENCE</scope>
    <source>
        <strain evidence="8">EXF-9911</strain>
    </source>
</reference>
<feature type="transmembrane region" description="Helical" evidence="6">
    <location>
        <begin position="83"/>
        <end position="101"/>
    </location>
</feature>
<accession>A0A9P8EX29</accession>
<feature type="transmembrane region" description="Helical" evidence="6">
    <location>
        <begin position="431"/>
        <end position="453"/>
    </location>
</feature>
<evidence type="ECO:0000313" key="8">
    <source>
        <dbReference type="EMBL" id="KAG9700174.1"/>
    </source>
</evidence>
<evidence type="ECO:0000256" key="4">
    <source>
        <dbReference type="ARBA" id="ARBA00023136"/>
    </source>
</evidence>
<feature type="transmembrane region" description="Helical" evidence="6">
    <location>
        <begin position="44"/>
        <end position="71"/>
    </location>
</feature>
<evidence type="ECO:0000259" key="7">
    <source>
        <dbReference type="PROSITE" id="PS50850"/>
    </source>
</evidence>
<dbReference type="EMBL" id="JAHFXF010000020">
    <property type="protein sequence ID" value="KAG9700174.1"/>
    <property type="molecule type" value="Genomic_DNA"/>
</dbReference>
<protein>
    <submittedName>
        <fullName evidence="8">MFS general substrate transporter</fullName>
    </submittedName>
</protein>
<dbReference type="AlphaFoldDB" id="A0A9P8EX29"/>
<dbReference type="InterPro" id="IPR020846">
    <property type="entry name" value="MFS_dom"/>
</dbReference>
<comment type="subcellular location">
    <subcellularLocation>
        <location evidence="1">Membrane</location>
        <topology evidence="1">Multi-pass membrane protein</topology>
    </subcellularLocation>
</comment>
<dbReference type="Pfam" id="PF07690">
    <property type="entry name" value="MFS_1"/>
    <property type="match status" value="1"/>
</dbReference>
<feature type="transmembrane region" description="Helical" evidence="6">
    <location>
        <begin position="237"/>
        <end position="256"/>
    </location>
</feature>
<feature type="region of interest" description="Disordered" evidence="5">
    <location>
        <begin position="1"/>
        <end position="33"/>
    </location>
</feature>
<keyword evidence="4 6" id="KW-0472">Membrane</keyword>
<organism evidence="8 9">
    <name type="scientific">Aureobasidium melanogenum</name>
    <name type="common">Aureobasidium pullulans var. melanogenum</name>
    <dbReference type="NCBI Taxonomy" id="46634"/>
    <lineage>
        <taxon>Eukaryota</taxon>
        <taxon>Fungi</taxon>
        <taxon>Dikarya</taxon>
        <taxon>Ascomycota</taxon>
        <taxon>Pezizomycotina</taxon>
        <taxon>Dothideomycetes</taxon>
        <taxon>Dothideomycetidae</taxon>
        <taxon>Dothideales</taxon>
        <taxon>Saccotheciaceae</taxon>
        <taxon>Aureobasidium</taxon>
    </lineage>
</organism>
<dbReference type="PANTHER" id="PTHR42718:SF1">
    <property type="entry name" value="LOW AFFINITY AMMONIUM TRANSPORTER"/>
    <property type="match status" value="1"/>
</dbReference>
<dbReference type="CDD" id="cd17476">
    <property type="entry name" value="MFS_Amf1_MDR_like"/>
    <property type="match status" value="1"/>
</dbReference>
<feature type="transmembrane region" description="Helical" evidence="6">
    <location>
        <begin position="173"/>
        <end position="198"/>
    </location>
</feature>
<proteinExistence type="predicted"/>
<comment type="caution">
    <text evidence="8">The sequence shown here is derived from an EMBL/GenBank/DDBJ whole genome shotgun (WGS) entry which is preliminary data.</text>
</comment>
<keyword evidence="3 6" id="KW-1133">Transmembrane helix</keyword>
<dbReference type="PANTHER" id="PTHR42718">
    <property type="entry name" value="MAJOR FACILITATOR SUPERFAMILY MULTIDRUG TRANSPORTER MFSC"/>
    <property type="match status" value="1"/>
</dbReference>
<feature type="transmembrane region" description="Helical" evidence="6">
    <location>
        <begin position="473"/>
        <end position="493"/>
    </location>
</feature>
<feature type="transmembrane region" description="Helical" evidence="6">
    <location>
        <begin position="306"/>
        <end position="327"/>
    </location>
</feature>
<feature type="domain" description="Major facilitator superfamily (MFS) profile" evidence="7">
    <location>
        <begin position="46"/>
        <end position="496"/>
    </location>
</feature>
<dbReference type="GO" id="GO:0016020">
    <property type="term" value="C:membrane"/>
    <property type="evidence" value="ECO:0007669"/>
    <property type="project" value="UniProtKB-SubCell"/>
</dbReference>
<feature type="transmembrane region" description="Helical" evidence="6">
    <location>
        <begin position="204"/>
        <end position="225"/>
    </location>
</feature>
<gene>
    <name evidence="8" type="ORF">KCU76_g958</name>
</gene>
<reference evidence="8" key="1">
    <citation type="journal article" date="2021" name="J Fungi (Basel)">
        <title>Virulence traits and population genomics of the black yeast Aureobasidium melanogenum.</title>
        <authorList>
            <person name="Cernosa A."/>
            <person name="Sun X."/>
            <person name="Gostincar C."/>
            <person name="Fang C."/>
            <person name="Gunde-Cimerman N."/>
            <person name="Song Z."/>
        </authorList>
    </citation>
    <scope>NUCLEOTIDE SEQUENCE</scope>
    <source>
        <strain evidence="8">EXF-9911</strain>
    </source>
</reference>
<evidence type="ECO:0000256" key="1">
    <source>
        <dbReference type="ARBA" id="ARBA00004141"/>
    </source>
</evidence>
<feature type="non-terminal residue" evidence="8">
    <location>
        <position position="1"/>
    </location>
</feature>
<dbReference type="InterPro" id="IPR011701">
    <property type="entry name" value="MFS"/>
</dbReference>
<sequence>MSSTDSMKSHPNSQDGDIEKELSHDQNTPPTDHAPLPFSGVHEIFFIFIICLSQFLALAGLAQSIAPLHIIGDSFGISNPGELSWYPAAFSLTVGTFILPAGRLGDMYGHKKLYIIGLGWYAVWSMVAGLSVYSGDILFSVARGFQGIGPAVMVPNALAIVGRTYPPCDKKNLIFALFGAAAPTGWVVGAVFSSIFAQLAWWPWAFWALAIACVVAAIAAQFIIPTDELDHDGAVKFDFLGCVTGVTGLILFNFAWNQAAVVGWSTVYNYVLLIVGILFLVVFVWVEMKVADQPLVPLKALSKESILALAVIAAGWGSFGVWVYYLWNFIEVVRGYSALAACAQNAPVAISGLLASVATGILLSKTKVSNVLLIATLCFLIGQILIATAPVGQIYWAQTFVSIVIMPWGMDMSFPSGTIILSNTTAKEHQGVAASLVNTVVNYSISIALGIAGTVDRNVNEGGDNVLAGYRGAWYFGIGLDVVAVLIALYFVWRMRG</sequence>
<keyword evidence="2 6" id="KW-0812">Transmembrane</keyword>
<evidence type="ECO:0000256" key="6">
    <source>
        <dbReference type="SAM" id="Phobius"/>
    </source>
</evidence>
<feature type="transmembrane region" description="Helical" evidence="6">
    <location>
        <begin position="113"/>
        <end position="133"/>
    </location>
</feature>
<dbReference type="OrthoDB" id="2428527at2759"/>
<dbReference type="Gene3D" id="1.20.1250.20">
    <property type="entry name" value="MFS general substrate transporter like domains"/>
    <property type="match status" value="2"/>
</dbReference>
<feature type="compositionally biased region" description="Polar residues" evidence="5">
    <location>
        <begin position="1"/>
        <end position="15"/>
    </location>
</feature>
<feature type="transmembrane region" description="Helical" evidence="6">
    <location>
        <begin position="268"/>
        <end position="286"/>
    </location>
</feature>
<evidence type="ECO:0000256" key="3">
    <source>
        <dbReference type="ARBA" id="ARBA00022989"/>
    </source>
</evidence>
<dbReference type="InterPro" id="IPR036259">
    <property type="entry name" value="MFS_trans_sf"/>
</dbReference>
<evidence type="ECO:0000256" key="2">
    <source>
        <dbReference type="ARBA" id="ARBA00022692"/>
    </source>
</evidence>
<dbReference type="PROSITE" id="PS50850">
    <property type="entry name" value="MFS"/>
    <property type="match status" value="1"/>
</dbReference>
<dbReference type="SUPFAM" id="SSF103473">
    <property type="entry name" value="MFS general substrate transporter"/>
    <property type="match status" value="1"/>
</dbReference>
<feature type="transmembrane region" description="Helical" evidence="6">
    <location>
        <begin position="371"/>
        <end position="388"/>
    </location>
</feature>
<dbReference type="Proteomes" id="UP000779574">
    <property type="component" value="Unassembled WGS sequence"/>
</dbReference>
<name>A0A9P8EX29_AURME</name>
<dbReference type="GO" id="GO:0022857">
    <property type="term" value="F:transmembrane transporter activity"/>
    <property type="evidence" value="ECO:0007669"/>
    <property type="project" value="InterPro"/>
</dbReference>
<evidence type="ECO:0000313" key="9">
    <source>
        <dbReference type="Proteomes" id="UP000779574"/>
    </source>
</evidence>